<keyword evidence="4" id="KW-1185">Reference proteome</keyword>
<dbReference type="VEuPathDB" id="VectorBase:ISCP_002164"/>
<evidence type="ECO:0000313" key="3">
    <source>
        <dbReference type="EnsemblMetazoa" id="ISCW020492-PA"/>
    </source>
</evidence>
<reference evidence="2 4" key="1">
    <citation type="submission" date="2008-03" db="EMBL/GenBank/DDBJ databases">
        <title>Annotation of Ixodes scapularis.</title>
        <authorList>
            <consortium name="Ixodes scapularis Genome Project Consortium"/>
            <person name="Caler E."/>
            <person name="Hannick L.I."/>
            <person name="Bidwell S."/>
            <person name="Joardar V."/>
            <person name="Thiagarajan M."/>
            <person name="Amedeo P."/>
            <person name="Galinsky K.J."/>
            <person name="Schobel S."/>
            <person name="Inman J."/>
            <person name="Hostetler J."/>
            <person name="Miller J."/>
            <person name="Hammond M."/>
            <person name="Megy K."/>
            <person name="Lawson D."/>
            <person name="Kodira C."/>
            <person name="Sutton G."/>
            <person name="Meyer J."/>
            <person name="Hill C.A."/>
            <person name="Birren B."/>
            <person name="Nene V."/>
            <person name="Collins F."/>
            <person name="Alarcon-Chaidez F."/>
            <person name="Wikel S."/>
            <person name="Strausberg R."/>
        </authorList>
    </citation>
    <scope>NUCLEOTIDE SEQUENCE [LARGE SCALE GENOMIC DNA]</scope>
    <source>
        <strain evidence="4">Wikel</strain>
        <strain evidence="2">Wikel colony</strain>
    </source>
</reference>
<feature type="compositionally biased region" description="Basic and acidic residues" evidence="1">
    <location>
        <begin position="28"/>
        <end position="39"/>
    </location>
</feature>
<dbReference type="EMBL" id="DS822474">
    <property type="protein sequence ID" value="EEC11784.1"/>
    <property type="molecule type" value="Genomic_DNA"/>
</dbReference>
<proteinExistence type="predicted"/>
<evidence type="ECO:0000256" key="1">
    <source>
        <dbReference type="SAM" id="MobiDB-lite"/>
    </source>
</evidence>
<evidence type="ECO:0000313" key="4">
    <source>
        <dbReference type="Proteomes" id="UP000001555"/>
    </source>
</evidence>
<dbReference type="Proteomes" id="UP000001555">
    <property type="component" value="Unassembled WGS sequence"/>
</dbReference>
<gene>
    <name evidence="2" type="ORF">IscW_ISCW020492</name>
</gene>
<dbReference type="VEuPathDB" id="VectorBase:ISCI020492"/>
<reference evidence="3" key="2">
    <citation type="submission" date="2020-05" db="UniProtKB">
        <authorList>
            <consortium name="EnsemblMetazoa"/>
        </authorList>
    </citation>
    <scope>IDENTIFICATION</scope>
    <source>
        <strain evidence="3">wikel</strain>
    </source>
</reference>
<dbReference type="OrthoDB" id="1434354at2759"/>
<dbReference type="EnsemblMetazoa" id="ISCW020492-RA">
    <property type="protein sequence ID" value="ISCW020492-PA"/>
    <property type="gene ID" value="ISCW020492"/>
</dbReference>
<feature type="region of interest" description="Disordered" evidence="1">
    <location>
        <begin position="1"/>
        <end position="67"/>
    </location>
</feature>
<dbReference type="AlphaFoldDB" id="B7PYW2"/>
<dbReference type="HOGENOM" id="CLU_2239523_0_0_1"/>
<protein>
    <submittedName>
        <fullName evidence="2 3">Uncharacterized protein</fullName>
    </submittedName>
</protein>
<dbReference type="InParanoid" id="B7PYW2"/>
<dbReference type="EMBL" id="ABJB010923301">
    <property type="status" value="NOT_ANNOTATED_CDS"/>
    <property type="molecule type" value="Genomic_DNA"/>
</dbReference>
<dbReference type="PaxDb" id="6945-B7PYW2"/>
<evidence type="ECO:0000313" key="2">
    <source>
        <dbReference type="EMBL" id="EEC11784.1"/>
    </source>
</evidence>
<name>B7PYW2_IXOSC</name>
<dbReference type="VEuPathDB" id="VectorBase:ISCW020492"/>
<sequence length="105" mass="12102">MSDTSEMNSDEQCKSSGKKSNKDKKAQKKAEKQQQKEQQQRNSVAEDLADPIKEFMQPEEEENEELRNKAIQAFREWVLQQPHFVNPRTGEELSAGQGVVLRLQV</sequence>
<feature type="compositionally biased region" description="Basic residues" evidence="1">
    <location>
        <begin position="16"/>
        <end position="27"/>
    </location>
</feature>
<accession>B7PYW2</accession>
<organism>
    <name type="scientific">Ixodes scapularis</name>
    <name type="common">Black-legged tick</name>
    <name type="synonym">Deer tick</name>
    <dbReference type="NCBI Taxonomy" id="6945"/>
    <lineage>
        <taxon>Eukaryota</taxon>
        <taxon>Metazoa</taxon>
        <taxon>Ecdysozoa</taxon>
        <taxon>Arthropoda</taxon>
        <taxon>Chelicerata</taxon>
        <taxon>Arachnida</taxon>
        <taxon>Acari</taxon>
        <taxon>Parasitiformes</taxon>
        <taxon>Ixodida</taxon>
        <taxon>Ixodoidea</taxon>
        <taxon>Ixodidae</taxon>
        <taxon>Ixodinae</taxon>
        <taxon>Ixodes</taxon>
    </lineage>
</organism>